<dbReference type="EMBL" id="JARKIK010000071">
    <property type="protein sequence ID" value="KAK8728537.1"/>
    <property type="molecule type" value="Genomic_DNA"/>
</dbReference>
<evidence type="ECO:0008006" key="4">
    <source>
        <dbReference type="Google" id="ProtNLM"/>
    </source>
</evidence>
<dbReference type="GO" id="GO:0006506">
    <property type="term" value="P:GPI anchor biosynthetic process"/>
    <property type="evidence" value="ECO:0007669"/>
    <property type="project" value="InterPro"/>
</dbReference>
<keyword evidence="1" id="KW-0472">Membrane</keyword>
<comment type="caution">
    <text evidence="2">The sequence shown here is derived from an EMBL/GenBank/DDBJ whole genome shotgun (WGS) entry which is preliminary data.</text>
</comment>
<keyword evidence="1" id="KW-1133">Transmembrane helix</keyword>
<dbReference type="GO" id="GO:0000139">
    <property type="term" value="C:Golgi membrane"/>
    <property type="evidence" value="ECO:0007669"/>
    <property type="project" value="InterPro"/>
</dbReference>
<evidence type="ECO:0000313" key="2">
    <source>
        <dbReference type="EMBL" id="KAK8728536.1"/>
    </source>
</evidence>
<feature type="transmembrane region" description="Helical" evidence="1">
    <location>
        <begin position="283"/>
        <end position="303"/>
    </location>
</feature>
<keyword evidence="1" id="KW-0812">Transmembrane</keyword>
<reference evidence="2 3" key="1">
    <citation type="journal article" date="2024" name="BMC Genomics">
        <title>Genome assembly of redclaw crayfish (Cherax quadricarinatus) provides insights into its immune adaptation and hypoxia tolerance.</title>
        <authorList>
            <person name="Liu Z."/>
            <person name="Zheng J."/>
            <person name="Li H."/>
            <person name="Fang K."/>
            <person name="Wang S."/>
            <person name="He J."/>
            <person name="Zhou D."/>
            <person name="Weng S."/>
            <person name="Chi M."/>
            <person name="Gu Z."/>
            <person name="He J."/>
            <person name="Li F."/>
            <person name="Wang M."/>
        </authorList>
    </citation>
    <scope>NUCLEOTIDE SEQUENCE [LARGE SCALE GENOMIC DNA]</scope>
    <source>
        <strain evidence="2">ZL_2023a</strain>
    </source>
</reference>
<evidence type="ECO:0000256" key="1">
    <source>
        <dbReference type="SAM" id="Phobius"/>
    </source>
</evidence>
<dbReference type="PANTHER" id="PTHR31410">
    <property type="entry name" value="TRANSMEMBRANE PROTEIN 246"/>
    <property type="match status" value="1"/>
</dbReference>
<organism evidence="2 3">
    <name type="scientific">Cherax quadricarinatus</name>
    <name type="common">Australian red claw crayfish</name>
    <dbReference type="NCBI Taxonomy" id="27406"/>
    <lineage>
        <taxon>Eukaryota</taxon>
        <taxon>Metazoa</taxon>
        <taxon>Ecdysozoa</taxon>
        <taxon>Arthropoda</taxon>
        <taxon>Crustacea</taxon>
        <taxon>Multicrustacea</taxon>
        <taxon>Malacostraca</taxon>
        <taxon>Eumalacostraca</taxon>
        <taxon>Eucarida</taxon>
        <taxon>Decapoda</taxon>
        <taxon>Pleocyemata</taxon>
        <taxon>Astacidea</taxon>
        <taxon>Parastacoidea</taxon>
        <taxon>Parastacidae</taxon>
        <taxon>Cherax</taxon>
    </lineage>
</organism>
<dbReference type="InterPro" id="IPR029675">
    <property type="entry name" value="PGAP4"/>
</dbReference>
<proteinExistence type="predicted"/>
<dbReference type="GO" id="GO:0016757">
    <property type="term" value="F:glycosyltransferase activity"/>
    <property type="evidence" value="ECO:0007669"/>
    <property type="project" value="InterPro"/>
</dbReference>
<reference evidence="2" key="2">
    <citation type="submission" date="2024-01" db="EMBL/GenBank/DDBJ databases">
        <authorList>
            <person name="He J."/>
            <person name="Wang M."/>
            <person name="Zheng J."/>
            <person name="Liu Z."/>
        </authorList>
    </citation>
    <scope>NUCLEOTIDE SEQUENCE</scope>
    <source>
        <strain evidence="2">ZL_2023a</strain>
        <tissue evidence="2">Muscle</tissue>
    </source>
</reference>
<feature type="transmembrane region" description="Helical" evidence="1">
    <location>
        <begin position="12"/>
        <end position="31"/>
    </location>
</feature>
<sequence>MCHQRKPMMTRHQIFLAFLYFVIVLIVLPFFCTEKVYSLYYQADDAKNNRTDLINNEHRKKGVREYLKQIDPKDSLTFHISKVSEPVDNLIVVMAKRPNKVEDLTLTQLVAEVDRNIRNQKLYRNAMLICNTTRLPFHELNHLAQFYPVRMAVNNTKWKLFNSEEVKKHDFVECLKQGLTYVNSRYITLIRDVVVPYSGFLGVVNHVINKRITSSLVQGELLKNDRPWLFLHLHEPVTFRQYHLSCECVREILLLTCSGALLFYLAFRWLEGPLQRSYVRVTYAMYGALYFFTFALVIGRPYVTELRRMAAELYRVYEPPKPIHFSAMVLPSNILPGLLAQLNLVSCSVYSPFHELLDHMVNTMELPGYVVSPSLVRYVSRT</sequence>
<accession>A0AAW0WMQ0</accession>
<dbReference type="Proteomes" id="UP001445076">
    <property type="component" value="Unassembled WGS sequence"/>
</dbReference>
<name>A0AAW0WMQ0_CHEQU</name>
<gene>
    <name evidence="2" type="ORF">OTU49_009001</name>
</gene>
<dbReference type="PANTHER" id="PTHR31410:SF1">
    <property type="entry name" value="POST-GPI ATTACHMENT TO PROTEINS FACTOR 4"/>
    <property type="match status" value="1"/>
</dbReference>
<feature type="transmembrane region" description="Helical" evidence="1">
    <location>
        <begin position="252"/>
        <end position="271"/>
    </location>
</feature>
<dbReference type="AlphaFoldDB" id="A0AAW0WMQ0"/>
<dbReference type="EMBL" id="JARKIK010000071">
    <property type="protein sequence ID" value="KAK8728536.1"/>
    <property type="molecule type" value="Genomic_DNA"/>
</dbReference>
<protein>
    <recommendedName>
        <fullName evidence="4">Transmembrane protein</fullName>
    </recommendedName>
</protein>
<keyword evidence="3" id="KW-1185">Reference proteome</keyword>
<evidence type="ECO:0000313" key="3">
    <source>
        <dbReference type="Proteomes" id="UP001445076"/>
    </source>
</evidence>